<dbReference type="InterPro" id="IPR036855">
    <property type="entry name" value="Znf_CCCH_sf"/>
</dbReference>
<evidence type="ECO:0000313" key="7">
    <source>
        <dbReference type="EMBL" id="OLL21744.1"/>
    </source>
</evidence>
<feature type="zinc finger region" description="C3H1-type" evidence="4">
    <location>
        <begin position="410"/>
        <end position="437"/>
    </location>
</feature>
<dbReference type="GO" id="GO:0072357">
    <property type="term" value="C:PTW/PP1 phosphatase complex"/>
    <property type="evidence" value="ECO:0007669"/>
    <property type="project" value="TreeGrafter"/>
</dbReference>
<keyword evidence="2 4" id="KW-0863">Zinc-finger</keyword>
<name>A0A1U7LGG4_NEOID</name>
<dbReference type="STRING" id="1198029.A0A1U7LGG4"/>
<dbReference type="GO" id="GO:0000785">
    <property type="term" value="C:chromatin"/>
    <property type="evidence" value="ECO:0007669"/>
    <property type="project" value="TreeGrafter"/>
</dbReference>
<evidence type="ECO:0000313" key="8">
    <source>
        <dbReference type="Proteomes" id="UP000186594"/>
    </source>
</evidence>
<reference evidence="7 8" key="1">
    <citation type="submission" date="2016-04" db="EMBL/GenBank/DDBJ databases">
        <title>Evolutionary innovation and constraint leading to complex multicellularity in the Ascomycota.</title>
        <authorList>
            <person name="Cisse O."/>
            <person name="Nguyen A."/>
            <person name="Hewitt D.A."/>
            <person name="Jedd G."/>
            <person name="Stajich J.E."/>
        </authorList>
    </citation>
    <scope>NUCLEOTIDE SEQUENCE [LARGE SCALE GENOMIC DNA]</scope>
    <source>
        <strain evidence="7 8">DAH-3</strain>
    </source>
</reference>
<keyword evidence="3 4" id="KW-0862">Zinc</keyword>
<feature type="region of interest" description="Disordered" evidence="5">
    <location>
        <begin position="1"/>
        <end position="20"/>
    </location>
</feature>
<feature type="region of interest" description="Disordered" evidence="5">
    <location>
        <begin position="376"/>
        <end position="396"/>
    </location>
</feature>
<evidence type="ECO:0000256" key="4">
    <source>
        <dbReference type="PROSITE-ProRule" id="PRU00723"/>
    </source>
</evidence>
<dbReference type="InterPro" id="IPR000571">
    <property type="entry name" value="Znf_CCCH"/>
</dbReference>
<proteinExistence type="predicted"/>
<dbReference type="PROSITE" id="PS50103">
    <property type="entry name" value="ZF_C3H1"/>
    <property type="match status" value="1"/>
</dbReference>
<evidence type="ECO:0000256" key="2">
    <source>
        <dbReference type="ARBA" id="ARBA00022771"/>
    </source>
</evidence>
<keyword evidence="8" id="KW-1185">Reference proteome</keyword>
<feature type="non-terminal residue" evidence="7">
    <location>
        <position position="1"/>
    </location>
</feature>
<accession>A0A1U7LGG4</accession>
<feature type="domain" description="C3H1-type" evidence="6">
    <location>
        <begin position="410"/>
        <end position="437"/>
    </location>
</feature>
<dbReference type="Proteomes" id="UP000186594">
    <property type="component" value="Unassembled WGS sequence"/>
</dbReference>
<sequence length="440" mass="48317">RKKQKLSNPSTAEAPSSKPLALGKKGIAAKYVEKVATSANSNFFKNIKEPIKATKPTFVKPSQQSISSLINSINVTKKKPGVPTTRIGPQASVLTQALGQPKDTSAVVQTEVAPEPVVSRKRKRVTWAPDHELEKIKIIEALDLEHPEDLFHQTPHQFGNARDLDISEGRAAFSHKNLDMEEEEDDVPWTFPLELDFREMRKSEEVNIDSWATRRGGVKQPESREAGIQRSREQDVLAVFYVKEQDIPPSPAEPLPGSEGEVLHTRTIPLPKSLKTLQNPIGSQGTQNFPPQISNMGQVDLQSLLGSILGGMSHQNAPQSLGQFSGVVNPELRAPPSQVQPPIDLGTLLQSIQGNGGALPLFNNQYTQPVIPSYNALQTSTSPMDPNPGQEGSPRLRDVRPFVVTAPQSAKYRQICKFYGEGKCRKGNDCDYVHLAPSSR</sequence>
<evidence type="ECO:0000256" key="5">
    <source>
        <dbReference type="SAM" id="MobiDB-lite"/>
    </source>
</evidence>
<dbReference type="EMBL" id="LXFE01004355">
    <property type="protein sequence ID" value="OLL21744.1"/>
    <property type="molecule type" value="Genomic_DNA"/>
</dbReference>
<keyword evidence="1 4" id="KW-0479">Metal-binding</keyword>
<feature type="compositionally biased region" description="Polar residues" evidence="5">
    <location>
        <begin position="1"/>
        <end position="14"/>
    </location>
</feature>
<dbReference type="PANTHER" id="PTHR46557:SF1">
    <property type="entry name" value="SERINE_THREONINE-PROTEIN PHOSPHATASE 1 REGULATORY SUBUNIT 10"/>
    <property type="match status" value="1"/>
</dbReference>
<protein>
    <submittedName>
        <fullName evidence="7">Cleavage and polyadenylation factor complex subunit</fullName>
    </submittedName>
</protein>
<organism evidence="7 8">
    <name type="scientific">Neolecta irregularis (strain DAH-3)</name>
    <dbReference type="NCBI Taxonomy" id="1198029"/>
    <lineage>
        <taxon>Eukaryota</taxon>
        <taxon>Fungi</taxon>
        <taxon>Dikarya</taxon>
        <taxon>Ascomycota</taxon>
        <taxon>Taphrinomycotina</taxon>
        <taxon>Neolectales</taxon>
        <taxon>Neolectaceae</taxon>
        <taxon>Neolecta</taxon>
    </lineage>
</organism>
<dbReference type="OrthoDB" id="5365845at2759"/>
<evidence type="ECO:0000256" key="3">
    <source>
        <dbReference type="ARBA" id="ARBA00022833"/>
    </source>
</evidence>
<dbReference type="AlphaFoldDB" id="A0A1U7LGG4"/>
<dbReference type="GO" id="GO:0008270">
    <property type="term" value="F:zinc ion binding"/>
    <property type="evidence" value="ECO:0007669"/>
    <property type="project" value="UniProtKB-KW"/>
</dbReference>
<dbReference type="PANTHER" id="PTHR46557">
    <property type="entry name" value="SERINE/THREONINE-PROTEIN PHOSPHATASE 1 REGULATORY SUBUNIT 10-RELATED"/>
    <property type="match status" value="1"/>
</dbReference>
<gene>
    <name evidence="7" type="ORF">NEOLI_003030</name>
</gene>
<comment type="caution">
    <text evidence="7">The sequence shown here is derived from an EMBL/GenBank/DDBJ whole genome shotgun (WGS) entry which is preliminary data.</text>
</comment>
<evidence type="ECO:0000256" key="1">
    <source>
        <dbReference type="ARBA" id="ARBA00022723"/>
    </source>
</evidence>
<evidence type="ECO:0000259" key="6">
    <source>
        <dbReference type="PROSITE" id="PS50103"/>
    </source>
</evidence>
<dbReference type="GO" id="GO:0008157">
    <property type="term" value="F:protein phosphatase 1 binding"/>
    <property type="evidence" value="ECO:0007669"/>
    <property type="project" value="TreeGrafter"/>
</dbReference>
<dbReference type="SUPFAM" id="SSF90229">
    <property type="entry name" value="CCCH zinc finger"/>
    <property type="match status" value="1"/>
</dbReference>